<comment type="caution">
    <text evidence="1">The sequence shown here is derived from an EMBL/GenBank/DDBJ whole genome shotgun (WGS) entry which is preliminary data.</text>
</comment>
<keyword evidence="2" id="KW-1185">Reference proteome</keyword>
<protein>
    <recommendedName>
        <fullName evidence="3">Ribbon-helix-helix protein, CopG family</fullName>
    </recommendedName>
</protein>
<evidence type="ECO:0000313" key="1">
    <source>
        <dbReference type="EMBL" id="NNM47562.1"/>
    </source>
</evidence>
<evidence type="ECO:0008006" key="3">
    <source>
        <dbReference type="Google" id="ProtNLM"/>
    </source>
</evidence>
<dbReference type="Proteomes" id="UP000588586">
    <property type="component" value="Unassembled WGS sequence"/>
</dbReference>
<name>A0A849HJU2_9MICO</name>
<accession>A0A849HJU2</accession>
<reference evidence="1 2" key="1">
    <citation type="submission" date="2020-04" db="EMBL/GenBank/DDBJ databases">
        <title>Knoellia sp. isolate from air conditioner.</title>
        <authorList>
            <person name="Chea S."/>
            <person name="Kim D.-U."/>
        </authorList>
    </citation>
    <scope>NUCLEOTIDE SEQUENCE [LARGE SCALE GENOMIC DNA]</scope>
    <source>
        <strain evidence="1 2">DB2414S</strain>
    </source>
</reference>
<evidence type="ECO:0000313" key="2">
    <source>
        <dbReference type="Proteomes" id="UP000588586"/>
    </source>
</evidence>
<organism evidence="1 2">
    <name type="scientific">Knoellia koreensis</name>
    <dbReference type="NCBI Taxonomy" id="2730921"/>
    <lineage>
        <taxon>Bacteria</taxon>
        <taxon>Bacillati</taxon>
        <taxon>Actinomycetota</taxon>
        <taxon>Actinomycetes</taxon>
        <taxon>Micrococcales</taxon>
        <taxon>Intrasporangiaceae</taxon>
        <taxon>Knoellia</taxon>
    </lineage>
</organism>
<dbReference type="EMBL" id="JABEPQ010000004">
    <property type="protein sequence ID" value="NNM47562.1"/>
    <property type="molecule type" value="Genomic_DNA"/>
</dbReference>
<proteinExistence type="predicted"/>
<sequence length="77" mass="8788">MDVRLHLELDDDLARRVDQVSGPRHRSAYVRAAIVRALGADERAESLLAVAGSLRDTRHEWDADPAAWVREQRRDEV</sequence>
<dbReference type="RefSeq" id="WP_171244692.1">
    <property type="nucleotide sequence ID" value="NZ_JABEPQ010000004.1"/>
</dbReference>
<gene>
    <name evidence="1" type="ORF">HJG52_16345</name>
</gene>
<dbReference type="AlphaFoldDB" id="A0A849HJU2"/>